<dbReference type="Gene3D" id="2.60.40.1170">
    <property type="entry name" value="Mu homology domain, subdomain B"/>
    <property type="match status" value="1"/>
</dbReference>
<sequence length="3325" mass="344567">MLDSDSTYLRMLFYYLRINEIIRAKYNLMMSKLTKLLFSLFLLMGLTSFSTSSNIYTNSILTNTVLGETYDDALEVPPTFSNCPPSDVVVSYTVDECGAVVTWTPPTASADAVSVTSNYSPGDSFLPGTTAVIYRAEDSAGNVTVCTFNVTVEDDQDPIFDTFPTNVTLTADPNTCTAAHTWAEPTASDNCPAGEGEAPVLQDFESAINQCYTFTRSSIEGGGAINGTRNLVSTGISSGTFFASSMTTPVFYFNGFGEITFSHSISAVTNAPSIHLDVLDEDGNTITTSYFSKTYTTTGVQQEIIPFNLVGNYQIKIRYSSASLFNSGMEAYLDDLLIPGTIVTNINNTSCEIADYVVFRTDGTGLNSGDQFDIGTTTIRYTVRDASGNFVERSFNITVENDVNPPSGTTEYMYCEGDTPPEMSVTVDVAGGETANWYDEYGTLVATGVTSYTAPATGEFYRNYLVYSQNANGCTSENFLSIDLYQIPKPPTPTADSPVEYCVGETATPLTATALSSHTLNWYTVATGGTAAATAPTPTTTSAGTTSYYVSQTDDSTTCESDRTQIDVIVYAIPTAPVVNSPVDYCIGDTAAQLDSHATGTNLRWYDAATGGNEIPGTTTPDTSTVGQQSFWVTQSTVNGSANCEGPRRRLRVNVYDAPVITTQPANEAVCEGGTVSFDVVASGSGTIQWQLFDGSSWNDLTNTAPHSGVTTNTLTVANVTLAMSGNRYRAIASSPAASCSDATSDEAELTVNTAPPVPTSGGDITECEQDPLQTLTATATPPSGASIIWYDALTGGNVVASPTLNAVGTVTYYAESNDTVNGCPSVGRTAVTLTIQPAPVAPTSGGDITECEQDPIQTLTATATAPTGSTLVWYDAASGGNVVASPEWSSVGTEIYYAESQDDVTGCPSVTRTAVSLTIQPAPAAPISGGDITECEQNSIQTLTATATVPSGFTMTWYDAATGGNVVASPEWSAVGSVTYYAESQNNTSACISLSRTPITLTIDAIPDAPISGGDQVECEGNPTQTMTATATAPAGSTVDWYTAATGGSIVGSPTLNAVGTVTYYAESRTTSSGCISETRTAVTLTMNSNATIAITPSSQTCSLDLATYSVSVDVDRGTVTSTEGTVTDNGGNNWTISGVTSGNNITVTVTDVNSCTESIIINAPNCSCPTVNAPTSGGDITECEQDPIQAFTAMATPPTGASVVWYDAASGGNMVASPTWNTVGSITYYAESVDDVNGCTSTTRTAVNLTIQAAPDAPISGGDQTECETMPIQTLTATATAPAGISIVWYDAAIGGNVVASPEWSTVGTEIYYAESQNDVTSCVSHSRTAVSLTIEPIPTAPVSGGDQTECETSPVQTLTATATAPAGSNVVWYDAATGGNVIASPTRDTVGSITYYAESENTTTSCVSTSRTAVVLTIQDTPDITTATAATCSADLLTYSVSVDVSEGTVTSTEGTVVDNGGNNWTISDITSGNDITLTVTAPNTCTQTLDITAPDCACPIVDAPISGGDQTECEENPIQTLTATATPPAGATVVWYDAATGGNVVADPSLSATGIATYYAESRDNVTNCVSGTRTSVMLTIHATPTAPISGGDQTECETSPVQTLTATATAPAGSNVVWYDAATGGNVVASPTRDTVGSITYYAESENNTSACPSFTRTPVSLTIQDTPDITIATAATCSADLLTYSVSVDVSEGTVTSTEGTVVDNGGNNWTISDITSGNDITLTVTAPNACTQTLDVTAPDCACPVVDAPISGGNQTECEENPIQTLTVTATPPAGATVVWYDASTGGNVVADPSLSTTGTATYYAESRDNVTNCVSGTRTAVMLTINATPTAPISGGDITECETSPVQTLTATATAPAGSSIIWYDAATGGNVVASPILDAVGSVTYYAESEDNTSACPSFTRTPVHLTIQDTPDITIATAATCSADLLTYSVSVDVSEGTVTSSEGTVVDNGGNNWTISDITSGNNITLTVTAPNACTQTMSVTAPDCACPLVDAPISGGDQTECEENPIQTLTATATPPAGATVIWYDASTGGNVVADPSLSTTGTATYYAESRDNVTNCLSSTRTAVVLTIEAAPTAPTSGGDQVECEQNPIQTLTATATAPAGSNVVWYDAATGGNVVASPTQNTVGTTIYYAQSENTTSSCTSLSRTAVSLTIEAAPTAPVSGGDITECETSPIQTLTATATAPAGSSVVWYDAATGGSVVASPILNTVGSVTYYAESENTTSSCTSLSRTAVHLTIQDTPDITTATAATCAPDLLTYSVSVDVSEGIVTSSEGTVVDNGGNNWTISNITSGNNITLTVTAPNACTQTLAVTAPDCACPVVDAPISGGDQTECEQIPIQTLTATATPPADATVVWYDAATGGNIIADPSLNTVGIISYFAESVQNVTNCLSSTRTEVILTIQATPPAPISGGDQTECEQSPMQTLTATASAPSGYSIVWYDAATGGNVVASPILDAVGSVTYYAEKVDDASSCTSFTRTPVNLTINALPNVIANASVTTINAGEPVTLTGSGATSYVWDNGVTDGDTVYPLVTTTYTVIGTDGNTCENTDSVTITVNATSDIEIAHSVDVANPNVGDMVTFTLTATNNGPSDDTGGTIVSNLLPAGYTYVSDTGSAANGMYDSVTGNWILPSLANGASVSVEIATIVNAPTGAANEYLNIAQVTSATNYDSDSVPNNDDGDQSEDDEASASIVPQVADLEVTNTISQPSANPGDALIITVDVLNNGPDDVTNVSIENVVPVGFTVTGINDGGTQGGNTITWSGLSIPNGTTATMTFNVDVNNPVNTVDEYLNTVQVVAVDQFDTDSTPNNDDGDQSEDDEDNVELRLQSTDLEIINTVTPGTGNPGDVLTFTVEVVNNGTDDATNVEISNIIPSGFTVVNVNDGGVQTGNEILWTVLNVPNGTSSTLTFEASINVPTNTADEYLNTVQIVNVDQLDPDSTPNNDDGDQSEDDEDNAEIVLIPADLSLGKALSAASNPAPNAGDTVTFELTLTNNGPGIATNVSIEDTLPSGYTLGTVNNGGSVSGNLITWSFANVPVGTQVVSYEVTLNAPNNVADEYTNIAQVISSDQFDPNSSPNNDDGDQSEDDEISHMINAPTVDLEISKFVDKEETFFEDTIVFTVTVTNNSTYEATNVGVEDVLPSGYEFVSATATDGDYSETSSTWDIPSIAIGATASLEMTVNVTDVDDYTNVAELIYVDQVDLNMDNDRAEATPVVTQAQCFTVFNKFTPNNDGLNDVFFIECIENYPNNNVKVFNRWGNQVFEMDNYDNTWDGTSMGRATISAPEKLPVGTYFYLIDFGDGSEPKTGWLYITR</sequence>
<accession>A0A4R7K770</accession>
<evidence type="ECO:0000256" key="2">
    <source>
        <dbReference type="SAM" id="MobiDB-lite"/>
    </source>
</evidence>
<feature type="region of interest" description="Disordered" evidence="2">
    <location>
        <begin position="2945"/>
        <end position="2964"/>
    </location>
</feature>
<evidence type="ECO:0000313" key="4">
    <source>
        <dbReference type="EMBL" id="TDT46741.1"/>
    </source>
</evidence>
<dbReference type="InterPro" id="IPR044023">
    <property type="entry name" value="Ig_7"/>
</dbReference>
<dbReference type="InterPro" id="IPR051172">
    <property type="entry name" value="Chlamydia_OmcB"/>
</dbReference>
<protein>
    <submittedName>
        <fullName evidence="4">Putative repeat protein (TIGR01451 family)/gliding motility-associated-like protein</fullName>
    </submittedName>
</protein>
<dbReference type="Proteomes" id="UP000294749">
    <property type="component" value="Unassembled WGS sequence"/>
</dbReference>
<dbReference type="NCBIfam" id="TIGR04131">
    <property type="entry name" value="Bac_Flav_CTERM"/>
    <property type="match status" value="1"/>
</dbReference>
<feature type="compositionally biased region" description="Acidic residues" evidence="2">
    <location>
        <begin position="2690"/>
        <end position="2700"/>
    </location>
</feature>
<feature type="region of interest" description="Disordered" evidence="2">
    <location>
        <begin position="2813"/>
        <end position="2833"/>
    </location>
</feature>
<evidence type="ECO:0000259" key="3">
    <source>
        <dbReference type="PROSITE" id="PS50825"/>
    </source>
</evidence>
<feature type="compositionally biased region" description="Low complexity" evidence="2">
    <location>
        <begin position="3079"/>
        <end position="3090"/>
    </location>
</feature>
<organism evidence="4 5">
    <name type="scientific">Maribacter spongiicola</name>
    <dbReference type="NCBI Taxonomy" id="1206753"/>
    <lineage>
        <taxon>Bacteria</taxon>
        <taxon>Pseudomonadati</taxon>
        <taxon>Bacteroidota</taxon>
        <taxon>Flavobacteriia</taxon>
        <taxon>Flavobacteriales</taxon>
        <taxon>Flavobacteriaceae</taxon>
        <taxon>Maribacter</taxon>
    </lineage>
</organism>
<evidence type="ECO:0000256" key="1">
    <source>
        <dbReference type="ARBA" id="ARBA00022737"/>
    </source>
</evidence>
<dbReference type="Pfam" id="PF01345">
    <property type="entry name" value="DUF11"/>
    <property type="match status" value="5"/>
</dbReference>
<dbReference type="NCBIfam" id="TIGR01451">
    <property type="entry name" value="B_ant_repeat"/>
    <property type="match status" value="4"/>
</dbReference>
<keyword evidence="5" id="KW-1185">Reference proteome</keyword>
<dbReference type="SUPFAM" id="SSF48726">
    <property type="entry name" value="Immunoglobulin"/>
    <property type="match status" value="1"/>
</dbReference>
<name>A0A4R7K770_9FLAO</name>
<dbReference type="InterPro" id="IPR047589">
    <property type="entry name" value="DUF11_rpt"/>
</dbReference>
<dbReference type="Pfam" id="PF19081">
    <property type="entry name" value="Ig_7"/>
    <property type="match status" value="18"/>
</dbReference>
<dbReference type="Gene3D" id="2.60.40.3080">
    <property type="match status" value="1"/>
</dbReference>
<reference evidence="4 5" key="1">
    <citation type="submission" date="2019-03" db="EMBL/GenBank/DDBJ databases">
        <title>Genomic Encyclopedia of Archaeal and Bacterial Type Strains, Phase II (KMG-II): from individual species to whole genera.</title>
        <authorList>
            <person name="Goeker M."/>
        </authorList>
    </citation>
    <scope>NUCLEOTIDE SEQUENCE [LARGE SCALE GENOMIC DNA]</scope>
    <source>
        <strain evidence="4 5">DSM 25233</strain>
    </source>
</reference>
<dbReference type="PANTHER" id="PTHR34819">
    <property type="entry name" value="LARGE CYSTEINE-RICH PERIPLASMIC PROTEIN OMCB"/>
    <property type="match status" value="1"/>
</dbReference>
<dbReference type="Gene3D" id="2.60.40.10">
    <property type="entry name" value="Immunoglobulins"/>
    <property type="match status" value="1"/>
</dbReference>
<dbReference type="InterPro" id="IPR003410">
    <property type="entry name" value="HYR_dom"/>
</dbReference>
<dbReference type="InterPro" id="IPR026341">
    <property type="entry name" value="T9SS_type_B"/>
</dbReference>
<dbReference type="PANTHER" id="PTHR34819:SF3">
    <property type="entry name" value="CELL SURFACE PROTEIN"/>
    <property type="match status" value="1"/>
</dbReference>
<dbReference type="Pfam" id="PF13585">
    <property type="entry name" value="CHU_C"/>
    <property type="match status" value="1"/>
</dbReference>
<keyword evidence="1" id="KW-0677">Repeat</keyword>
<gene>
    <name evidence="4" type="ORF">CLV90_0799</name>
</gene>
<feature type="region of interest" description="Disordered" evidence="2">
    <location>
        <begin position="3079"/>
        <end position="3099"/>
    </location>
</feature>
<dbReference type="PROSITE" id="PS50825">
    <property type="entry name" value="HYR"/>
    <property type="match status" value="1"/>
</dbReference>
<dbReference type="Pfam" id="PF02494">
    <property type="entry name" value="HYR"/>
    <property type="match status" value="2"/>
</dbReference>
<dbReference type="EMBL" id="SOAY01000010">
    <property type="protein sequence ID" value="TDT46741.1"/>
    <property type="molecule type" value="Genomic_DNA"/>
</dbReference>
<feature type="domain" description="HYR" evidence="3">
    <location>
        <begin position="73"/>
        <end position="154"/>
    </location>
</feature>
<feature type="compositionally biased region" description="Acidic residues" evidence="2">
    <location>
        <begin position="2823"/>
        <end position="2833"/>
    </location>
</feature>
<evidence type="ECO:0000313" key="5">
    <source>
        <dbReference type="Proteomes" id="UP000294749"/>
    </source>
</evidence>
<feature type="region of interest" description="Disordered" evidence="2">
    <location>
        <begin position="2680"/>
        <end position="2701"/>
    </location>
</feature>
<comment type="caution">
    <text evidence="4">The sequence shown here is derived from an EMBL/GenBank/DDBJ whole genome shotgun (WGS) entry which is preliminary data.</text>
</comment>
<dbReference type="InterPro" id="IPR001434">
    <property type="entry name" value="OmcB-like_DUF11"/>
</dbReference>
<dbReference type="InterPro" id="IPR013783">
    <property type="entry name" value="Ig-like_fold"/>
</dbReference>
<proteinExistence type="predicted"/>
<dbReference type="InterPro" id="IPR036179">
    <property type="entry name" value="Ig-like_dom_sf"/>
</dbReference>